<reference evidence="5" key="1">
    <citation type="submission" date="2017-04" db="EMBL/GenBank/DDBJ databases">
        <title>Function of individual gut microbiota members based on whole genome sequencing of pure cultures obtained from chicken caecum.</title>
        <authorList>
            <person name="Medvecky M."/>
            <person name="Cejkova D."/>
            <person name="Polansky O."/>
            <person name="Karasova D."/>
            <person name="Kubasova T."/>
            <person name="Cizek A."/>
            <person name="Rychlik I."/>
        </authorList>
    </citation>
    <scope>NUCLEOTIDE SEQUENCE [LARGE SCALE GENOMIC DNA]</scope>
    <source>
        <strain evidence="5">An5</strain>
    </source>
</reference>
<dbReference type="Proteomes" id="UP000195781">
    <property type="component" value="Unassembled WGS sequence"/>
</dbReference>
<dbReference type="CDD" id="cd08187">
    <property type="entry name" value="BDH"/>
    <property type="match status" value="1"/>
</dbReference>
<dbReference type="GO" id="GO:0008106">
    <property type="term" value="F:alcohol dehydrogenase (NADP+) activity"/>
    <property type="evidence" value="ECO:0007669"/>
    <property type="project" value="TreeGrafter"/>
</dbReference>
<dbReference type="PROSITE" id="PS00913">
    <property type="entry name" value="ADH_IRON_1"/>
    <property type="match status" value="1"/>
</dbReference>
<gene>
    <name evidence="4" type="ORF">B5G02_05580</name>
</gene>
<dbReference type="InterPro" id="IPR001670">
    <property type="entry name" value="ADH_Fe/GldA"/>
</dbReference>
<evidence type="ECO:0000313" key="4">
    <source>
        <dbReference type="EMBL" id="OUN88688.1"/>
    </source>
</evidence>
<proteinExistence type="predicted"/>
<organism evidence="4 5">
    <name type="scientific">[Collinsella] massiliensis</name>
    <dbReference type="NCBI Taxonomy" id="1232426"/>
    <lineage>
        <taxon>Bacteria</taxon>
        <taxon>Bacillati</taxon>
        <taxon>Actinomycetota</taxon>
        <taxon>Coriobacteriia</taxon>
        <taxon>Coriobacteriales</taxon>
        <taxon>Coriobacteriaceae</taxon>
        <taxon>Enorma</taxon>
    </lineage>
</organism>
<dbReference type="Gene3D" id="3.40.50.1970">
    <property type="match status" value="1"/>
</dbReference>
<dbReference type="Pfam" id="PF00465">
    <property type="entry name" value="Fe-ADH"/>
    <property type="match status" value="1"/>
</dbReference>
<dbReference type="InterPro" id="IPR018211">
    <property type="entry name" value="ADH_Fe_CS"/>
</dbReference>
<dbReference type="GO" id="GO:0046872">
    <property type="term" value="F:metal ion binding"/>
    <property type="evidence" value="ECO:0007669"/>
    <property type="project" value="InterPro"/>
</dbReference>
<evidence type="ECO:0000259" key="2">
    <source>
        <dbReference type="Pfam" id="PF00465"/>
    </source>
</evidence>
<feature type="domain" description="Fe-containing alcohol dehydrogenase-like C-terminal" evidence="3">
    <location>
        <begin position="189"/>
        <end position="399"/>
    </location>
</feature>
<dbReference type="SUPFAM" id="SSF56796">
    <property type="entry name" value="Dehydroquinate synthase-like"/>
    <property type="match status" value="1"/>
</dbReference>
<name>A0A1Y3XWL2_9ACTN</name>
<dbReference type="PANTHER" id="PTHR43633">
    <property type="entry name" value="ALCOHOL DEHYDROGENASE YQHD"/>
    <property type="match status" value="1"/>
</dbReference>
<dbReference type="InterPro" id="IPR044731">
    <property type="entry name" value="BDH-like"/>
</dbReference>
<keyword evidence="1" id="KW-0560">Oxidoreductase</keyword>
<keyword evidence="5" id="KW-1185">Reference proteome</keyword>
<sequence length="400" mass="42646">MNDFTFYSPTRIVFGRDAIDRTGQELAAAGFGRALIVYGGGSVVRTGTLDRVKASLDAAGVAHVELGGVRPNPEVSSVRAGIEIARAEAVDVLLPVGGGSTMDAAKAIALGAVYEGDVWDLFSKRAAPKGRIPVVAVPTIPASGSEASDSAVISNDAEHLKCGLNTNLNRPVLAIMDPALTFTLPPYQTAAGVTDMIAHIMERFFSGEPGAPVTDNIACGIIRAVMDEAPRVFEDPCNYDARANIMWAGTLAHNGLAGCGVNIPGGRDGDWTCHGLEHELSALDTAITHGAGLAVIFPAWMRYVWQEHPERFLTFAQGVFDIEPIDDSEEAVRDAVTATIDELQDFFVSLGMPRTLGEFGVKEDDIDQMLAGLKINRGEVFGSFKRLTLEDARAIYRSAL</sequence>
<comment type="caution">
    <text evidence="4">The sequence shown here is derived from an EMBL/GenBank/DDBJ whole genome shotgun (WGS) entry which is preliminary data.</text>
</comment>
<dbReference type="EMBL" id="NFIE01000010">
    <property type="protein sequence ID" value="OUN88688.1"/>
    <property type="molecule type" value="Genomic_DNA"/>
</dbReference>
<dbReference type="AlphaFoldDB" id="A0A1Y3XWL2"/>
<accession>A0A1Y3XWL2</accession>
<dbReference type="OrthoDB" id="323926at2"/>
<feature type="domain" description="Alcohol dehydrogenase iron-type/glycerol dehydrogenase GldA" evidence="2">
    <location>
        <begin position="9"/>
        <end position="178"/>
    </location>
</feature>
<dbReference type="FunFam" id="3.40.50.1970:FF:000003">
    <property type="entry name" value="Alcohol dehydrogenase, iron-containing"/>
    <property type="match status" value="1"/>
</dbReference>
<evidence type="ECO:0000313" key="5">
    <source>
        <dbReference type="Proteomes" id="UP000195781"/>
    </source>
</evidence>
<evidence type="ECO:0000256" key="1">
    <source>
        <dbReference type="ARBA" id="ARBA00023002"/>
    </source>
</evidence>
<dbReference type="PANTHER" id="PTHR43633:SF1">
    <property type="entry name" value="ALCOHOL DEHYDROGENASE YQHD"/>
    <property type="match status" value="1"/>
</dbReference>
<dbReference type="RefSeq" id="WP_094335501.1">
    <property type="nucleotide sequence ID" value="NZ_NFIE01000010.1"/>
</dbReference>
<dbReference type="GO" id="GO:1990002">
    <property type="term" value="F:methylglyoxal reductase (NADPH) (acetol producing) activity"/>
    <property type="evidence" value="ECO:0007669"/>
    <property type="project" value="TreeGrafter"/>
</dbReference>
<dbReference type="Pfam" id="PF25137">
    <property type="entry name" value="ADH_Fe_C"/>
    <property type="match status" value="1"/>
</dbReference>
<dbReference type="GO" id="GO:0005829">
    <property type="term" value="C:cytosol"/>
    <property type="evidence" value="ECO:0007669"/>
    <property type="project" value="TreeGrafter"/>
</dbReference>
<dbReference type="GO" id="GO:1990362">
    <property type="term" value="F:butanol dehydrogenase (NAD+) activity"/>
    <property type="evidence" value="ECO:0007669"/>
    <property type="project" value="InterPro"/>
</dbReference>
<dbReference type="InterPro" id="IPR056798">
    <property type="entry name" value="ADH_Fe_C"/>
</dbReference>
<evidence type="ECO:0000259" key="3">
    <source>
        <dbReference type="Pfam" id="PF25137"/>
    </source>
</evidence>
<dbReference type="Gene3D" id="1.20.1090.10">
    <property type="entry name" value="Dehydroquinate synthase-like - alpha domain"/>
    <property type="match status" value="1"/>
</dbReference>
<protein>
    <submittedName>
        <fullName evidence="4">NADH-dependent alcohol dehydrogenase</fullName>
    </submittedName>
</protein>